<keyword evidence="1" id="KW-0732">Signal</keyword>
<evidence type="ECO:0000313" key="3">
    <source>
        <dbReference type="EMBL" id="UJO22664.1"/>
    </source>
</evidence>
<gene>
    <name evidence="2" type="primary">Ecp56</name>
    <name evidence="3" type="ORF">CLAFUR5_14677</name>
</gene>
<organism evidence="2">
    <name type="scientific">Passalora fulva</name>
    <name type="common">Tomato leaf mold</name>
    <name type="synonym">Cladosporium fulvum</name>
    <dbReference type="NCBI Taxonomy" id="5499"/>
    <lineage>
        <taxon>Eukaryota</taxon>
        <taxon>Fungi</taxon>
        <taxon>Dikarya</taxon>
        <taxon>Ascomycota</taxon>
        <taxon>Pezizomycotina</taxon>
        <taxon>Dothideomycetes</taxon>
        <taxon>Dothideomycetidae</taxon>
        <taxon>Mycosphaerellales</taxon>
        <taxon>Mycosphaerellaceae</taxon>
        <taxon>Fulvia</taxon>
    </lineage>
</organism>
<sequence length="60" mass="6269">MFGHATILGAILSIIMAASAANFPDCRSTGNACPPNYACCQIKSNGQIRHTCLPGDCNDL</sequence>
<accession>A0A1P8YXP2</accession>
<feature type="chain" id="PRO_5040573460" evidence="1">
    <location>
        <begin position="21"/>
        <end position="60"/>
    </location>
</feature>
<protein>
    <submittedName>
        <fullName evidence="3">Ecp56</fullName>
    </submittedName>
    <submittedName>
        <fullName evidence="2">Extracellular protein 56</fullName>
    </submittedName>
</protein>
<reference evidence="2" key="1">
    <citation type="submission" date="2016-10" db="EMBL/GenBank/DDBJ databases">
        <title>Novel effectors identified in the apoplast of Cladosporium fulvum-infected tomato.</title>
        <authorList>
            <person name="Mesarich C.H."/>
            <person name="de Wit P.J.G.M."/>
        </authorList>
    </citation>
    <scope>NUCLEOTIDE SEQUENCE</scope>
    <source>
        <strain evidence="2">0WU</strain>
    </source>
</reference>
<dbReference type="EMBL" id="KX943110">
    <property type="protein sequence ID" value="AQA29281.1"/>
    <property type="molecule type" value="Genomic_DNA"/>
</dbReference>
<dbReference type="Proteomes" id="UP000756132">
    <property type="component" value="Chromosome 10"/>
</dbReference>
<evidence type="ECO:0000256" key="1">
    <source>
        <dbReference type="SAM" id="SignalP"/>
    </source>
</evidence>
<proteinExistence type="predicted"/>
<feature type="signal peptide" evidence="1">
    <location>
        <begin position="1"/>
        <end position="20"/>
    </location>
</feature>
<evidence type="ECO:0000313" key="2">
    <source>
        <dbReference type="EMBL" id="AQA29281.1"/>
    </source>
</evidence>
<dbReference type="EMBL" id="CP090172">
    <property type="protein sequence ID" value="UJO22664.1"/>
    <property type="molecule type" value="Genomic_DNA"/>
</dbReference>
<reference evidence="3" key="2">
    <citation type="submission" date="2021-12" db="EMBL/GenBank/DDBJ databases">
        <authorList>
            <person name="Zaccaron A."/>
            <person name="Stergiopoulos I."/>
        </authorList>
    </citation>
    <scope>NUCLEOTIDE SEQUENCE</scope>
    <source>
        <strain evidence="3">Race5_Kim</strain>
    </source>
</reference>
<evidence type="ECO:0000313" key="4">
    <source>
        <dbReference type="Proteomes" id="UP000756132"/>
    </source>
</evidence>
<reference evidence="3" key="3">
    <citation type="journal article" date="2022" name="Microb. Genom.">
        <title>A chromosome-scale genome assembly of the tomato pathogen Cladosporium fulvum reveals a compartmentalized genome architecture and the presence of a dispensable chromosome.</title>
        <authorList>
            <person name="Zaccaron A.Z."/>
            <person name="Chen L.H."/>
            <person name="Samaras A."/>
            <person name="Stergiopoulos I."/>
        </authorList>
    </citation>
    <scope>NUCLEOTIDE SEQUENCE</scope>
    <source>
        <strain evidence="3">Race5_Kim</strain>
    </source>
</reference>
<name>A0A1P8YXP2_PASFU</name>
<keyword evidence="4" id="KW-1185">Reference proteome</keyword>
<dbReference type="AlphaFoldDB" id="A0A1P8YXP2"/>